<dbReference type="InterPro" id="IPR014710">
    <property type="entry name" value="RmlC-like_jellyroll"/>
</dbReference>
<sequence>MAVKHMNPKLHWSSGPIASAASHCVRIIPILSTPPDARTSHIVDQLESEHISIPGSKVVFPILASAKQTNGGIVVFTSGAHDIFLVAKGNLKLWNGDKCRVMGPGDFAYVPPKARHNPKMVGPHTEILRLTAPDDWVDFFRRHIVPKVTAAKDRFDVHFVFRGGRGEGGGGISRPFITAAHCGGRFAISSIERSNTYQDDRKRTLGERWLTFPTVDHCLVIFERLLKVRLKGRDEWTAVREGQTLTIAAGQTFALEFASCYVRAISLTNGRRMEELIQTAGSSFAGFVFPDEPVSWDEARRQEDPEEIGVQLGDYL</sequence>
<dbReference type="PANTHER" id="PTHR36440:SF1">
    <property type="entry name" value="PUTATIVE (AFU_ORTHOLOGUE AFUA_8G07350)-RELATED"/>
    <property type="match status" value="1"/>
</dbReference>
<proteinExistence type="predicted"/>
<dbReference type="InterPro" id="IPR013096">
    <property type="entry name" value="Cupin_2"/>
</dbReference>
<evidence type="ECO:0000313" key="3">
    <source>
        <dbReference type="Proteomes" id="UP001303760"/>
    </source>
</evidence>
<comment type="caution">
    <text evidence="2">The sequence shown here is derived from an EMBL/GenBank/DDBJ whole genome shotgun (WGS) entry which is preliminary data.</text>
</comment>
<organism evidence="2 3">
    <name type="scientific">Achaetomium macrosporum</name>
    <dbReference type="NCBI Taxonomy" id="79813"/>
    <lineage>
        <taxon>Eukaryota</taxon>
        <taxon>Fungi</taxon>
        <taxon>Dikarya</taxon>
        <taxon>Ascomycota</taxon>
        <taxon>Pezizomycotina</taxon>
        <taxon>Sordariomycetes</taxon>
        <taxon>Sordariomycetidae</taxon>
        <taxon>Sordariales</taxon>
        <taxon>Chaetomiaceae</taxon>
        <taxon>Achaetomium</taxon>
    </lineage>
</organism>
<reference evidence="2" key="2">
    <citation type="submission" date="2023-05" db="EMBL/GenBank/DDBJ databases">
        <authorList>
            <consortium name="Lawrence Berkeley National Laboratory"/>
            <person name="Steindorff A."/>
            <person name="Hensen N."/>
            <person name="Bonometti L."/>
            <person name="Westerberg I."/>
            <person name="Brannstrom I.O."/>
            <person name="Guillou S."/>
            <person name="Cros-Aarteil S."/>
            <person name="Calhoun S."/>
            <person name="Haridas S."/>
            <person name="Kuo A."/>
            <person name="Mondo S."/>
            <person name="Pangilinan J."/>
            <person name="Riley R."/>
            <person name="Labutti K."/>
            <person name="Andreopoulos B."/>
            <person name="Lipzen A."/>
            <person name="Chen C."/>
            <person name="Yanf M."/>
            <person name="Daum C."/>
            <person name="Ng V."/>
            <person name="Clum A."/>
            <person name="Ohm R."/>
            <person name="Martin F."/>
            <person name="Silar P."/>
            <person name="Natvig D."/>
            <person name="Lalanne C."/>
            <person name="Gautier V."/>
            <person name="Ament-Velasquez S.L."/>
            <person name="Kruys A."/>
            <person name="Hutchinson M.I."/>
            <person name="Powell A.J."/>
            <person name="Barry K."/>
            <person name="Miller A.N."/>
            <person name="Grigoriev I.V."/>
            <person name="Debuchy R."/>
            <person name="Gladieux P."/>
            <person name="Thoren M.H."/>
            <person name="Johannesson H."/>
        </authorList>
    </citation>
    <scope>NUCLEOTIDE SEQUENCE</scope>
    <source>
        <strain evidence="2">CBS 532.94</strain>
    </source>
</reference>
<reference evidence="2" key="1">
    <citation type="journal article" date="2023" name="Mol. Phylogenet. Evol.">
        <title>Genome-scale phylogeny and comparative genomics of the fungal order Sordariales.</title>
        <authorList>
            <person name="Hensen N."/>
            <person name="Bonometti L."/>
            <person name="Westerberg I."/>
            <person name="Brannstrom I.O."/>
            <person name="Guillou S."/>
            <person name="Cros-Aarteil S."/>
            <person name="Calhoun S."/>
            <person name="Haridas S."/>
            <person name="Kuo A."/>
            <person name="Mondo S."/>
            <person name="Pangilinan J."/>
            <person name="Riley R."/>
            <person name="LaButti K."/>
            <person name="Andreopoulos B."/>
            <person name="Lipzen A."/>
            <person name="Chen C."/>
            <person name="Yan M."/>
            <person name="Daum C."/>
            <person name="Ng V."/>
            <person name="Clum A."/>
            <person name="Steindorff A."/>
            <person name="Ohm R.A."/>
            <person name="Martin F."/>
            <person name="Silar P."/>
            <person name="Natvig D.O."/>
            <person name="Lalanne C."/>
            <person name="Gautier V."/>
            <person name="Ament-Velasquez S.L."/>
            <person name="Kruys A."/>
            <person name="Hutchinson M.I."/>
            <person name="Powell A.J."/>
            <person name="Barry K."/>
            <person name="Miller A.N."/>
            <person name="Grigoriev I.V."/>
            <person name="Debuchy R."/>
            <person name="Gladieux P."/>
            <person name="Hiltunen Thoren M."/>
            <person name="Johannesson H."/>
        </authorList>
    </citation>
    <scope>NUCLEOTIDE SEQUENCE</scope>
    <source>
        <strain evidence="2">CBS 532.94</strain>
    </source>
</reference>
<evidence type="ECO:0000313" key="2">
    <source>
        <dbReference type="EMBL" id="KAK4236092.1"/>
    </source>
</evidence>
<dbReference type="AlphaFoldDB" id="A0AAN7C7A9"/>
<feature type="domain" description="Cupin type-2" evidence="1">
    <location>
        <begin position="82"/>
        <end position="122"/>
    </location>
</feature>
<dbReference type="PANTHER" id="PTHR36440">
    <property type="entry name" value="PUTATIVE (AFU_ORTHOLOGUE AFUA_8G07350)-RELATED"/>
    <property type="match status" value="1"/>
</dbReference>
<dbReference type="SUPFAM" id="SSF51182">
    <property type="entry name" value="RmlC-like cupins"/>
    <property type="match status" value="1"/>
</dbReference>
<accession>A0AAN7C7A9</accession>
<name>A0AAN7C7A9_9PEZI</name>
<dbReference type="Pfam" id="PF07883">
    <property type="entry name" value="Cupin_2"/>
    <property type="match status" value="1"/>
</dbReference>
<dbReference type="EMBL" id="MU860215">
    <property type="protein sequence ID" value="KAK4236092.1"/>
    <property type="molecule type" value="Genomic_DNA"/>
</dbReference>
<dbReference type="Gene3D" id="2.60.120.10">
    <property type="entry name" value="Jelly Rolls"/>
    <property type="match status" value="2"/>
</dbReference>
<keyword evidence="3" id="KW-1185">Reference proteome</keyword>
<gene>
    <name evidence="2" type="ORF">C8A03DRAFT_45868</name>
</gene>
<dbReference type="InterPro" id="IPR011051">
    <property type="entry name" value="RmlC_Cupin_sf"/>
</dbReference>
<protein>
    <submittedName>
        <fullName evidence="2">Cupin domain-protein</fullName>
    </submittedName>
</protein>
<dbReference type="InterPro" id="IPR053146">
    <property type="entry name" value="QDO-like"/>
</dbReference>
<dbReference type="Proteomes" id="UP001303760">
    <property type="component" value="Unassembled WGS sequence"/>
</dbReference>
<evidence type="ECO:0000259" key="1">
    <source>
        <dbReference type="Pfam" id="PF07883"/>
    </source>
</evidence>